<accession>M8AZL3</accession>
<dbReference type="SMART" id="SM00499">
    <property type="entry name" value="AAI"/>
    <property type="match status" value="1"/>
</dbReference>
<evidence type="ECO:0000259" key="7">
    <source>
        <dbReference type="SMART" id="SM00499"/>
    </source>
</evidence>
<dbReference type="EnsemblPlants" id="EMT09952">
    <property type="protein sequence ID" value="EMT09952"/>
    <property type="gene ID" value="F775_18049"/>
</dbReference>
<dbReference type="InterPro" id="IPR016140">
    <property type="entry name" value="Bifunc_inhib/LTP/seed_store"/>
</dbReference>
<protein>
    <recommendedName>
        <fullName evidence="7">Bifunctional inhibitor/plant lipid transfer protein/seed storage helical domain-containing protein</fullName>
    </recommendedName>
</protein>
<evidence type="ECO:0000256" key="5">
    <source>
        <dbReference type="SAM" id="MobiDB-lite"/>
    </source>
</evidence>
<dbReference type="AlphaFoldDB" id="M8AZL3"/>
<keyword evidence="3" id="KW-1015">Disulfide bond</keyword>
<feature type="region of interest" description="Disordered" evidence="5">
    <location>
        <begin position="29"/>
        <end position="74"/>
    </location>
</feature>
<dbReference type="Pfam" id="PF14368">
    <property type="entry name" value="LTP_2"/>
    <property type="match status" value="1"/>
</dbReference>
<dbReference type="SUPFAM" id="SSF47699">
    <property type="entry name" value="Bifunctional inhibitor/lipid-transfer protein/seed storage 2S albumin"/>
    <property type="match status" value="1"/>
</dbReference>
<evidence type="ECO:0000313" key="8">
    <source>
        <dbReference type="EnsemblPlants" id="EMT09952"/>
    </source>
</evidence>
<evidence type="ECO:0000256" key="3">
    <source>
        <dbReference type="ARBA" id="ARBA00023157"/>
    </source>
</evidence>
<dbReference type="PANTHER" id="PTHR33044">
    <property type="entry name" value="BIFUNCTIONAL INHIBITOR/LIPID-TRANSFER PROTEIN/SEED STORAGE 2S ALBUMIN SUPERFAMILY PROTEIN-RELATED"/>
    <property type="match status" value="1"/>
</dbReference>
<feature type="chain" id="PRO_5014582729" description="Bifunctional inhibitor/plant lipid transfer protein/seed storage helical domain-containing protein" evidence="6">
    <location>
        <begin position="28"/>
        <end position="209"/>
    </location>
</feature>
<evidence type="ECO:0000256" key="2">
    <source>
        <dbReference type="ARBA" id="ARBA00022729"/>
    </source>
</evidence>
<feature type="signal peptide" evidence="6">
    <location>
        <begin position="1"/>
        <end position="27"/>
    </location>
</feature>
<comment type="similarity">
    <text evidence="1">Belongs to the plant LTP family.</text>
</comment>
<dbReference type="InterPro" id="IPR043325">
    <property type="entry name" value="LTSS"/>
</dbReference>
<evidence type="ECO:0000256" key="1">
    <source>
        <dbReference type="ARBA" id="ARBA00009748"/>
    </source>
</evidence>
<feature type="compositionally biased region" description="Low complexity" evidence="5">
    <location>
        <begin position="44"/>
        <end position="57"/>
    </location>
</feature>
<dbReference type="CDD" id="cd00010">
    <property type="entry name" value="AAI_LTSS"/>
    <property type="match status" value="1"/>
</dbReference>
<keyword evidence="4" id="KW-0325">Glycoprotein</keyword>
<evidence type="ECO:0000256" key="6">
    <source>
        <dbReference type="SAM" id="SignalP"/>
    </source>
</evidence>
<sequence length="209" mass="21979">MAPSFVWSRRALVVMVVVAAMVVAAQSSEAAARSGGADEDELRFPGFPGGRPRNPGFPGVPGGRPATAGGSPSSPADCVTPLAGLMTCASFLTGSEPDTPTPQSECCSGLGMFLNSTAAVDDRSLRCLCPVILGDVNRMLPKPIDPVRMMYLPISCGVVLPPQVLFICFSTCPTHIALSATVLDYYSSCIIIVHEPIISLEFEFELSLK</sequence>
<organism evidence="8">
    <name type="scientific">Aegilops tauschii</name>
    <name type="common">Tausch's goatgrass</name>
    <name type="synonym">Aegilops squarrosa</name>
    <dbReference type="NCBI Taxonomy" id="37682"/>
    <lineage>
        <taxon>Eukaryota</taxon>
        <taxon>Viridiplantae</taxon>
        <taxon>Streptophyta</taxon>
        <taxon>Embryophyta</taxon>
        <taxon>Tracheophyta</taxon>
        <taxon>Spermatophyta</taxon>
        <taxon>Magnoliopsida</taxon>
        <taxon>Liliopsida</taxon>
        <taxon>Poales</taxon>
        <taxon>Poaceae</taxon>
        <taxon>BOP clade</taxon>
        <taxon>Pooideae</taxon>
        <taxon>Triticodae</taxon>
        <taxon>Triticeae</taxon>
        <taxon>Triticinae</taxon>
        <taxon>Aegilops</taxon>
    </lineage>
</organism>
<evidence type="ECO:0000256" key="4">
    <source>
        <dbReference type="ARBA" id="ARBA00023180"/>
    </source>
</evidence>
<name>M8AZL3_AEGTA</name>
<dbReference type="Gene3D" id="1.10.110.10">
    <property type="entry name" value="Plant lipid-transfer and hydrophobic proteins"/>
    <property type="match status" value="1"/>
</dbReference>
<feature type="domain" description="Bifunctional inhibitor/plant lipid transfer protein/seed storage helical" evidence="7">
    <location>
        <begin position="78"/>
        <end position="168"/>
    </location>
</feature>
<keyword evidence="2 6" id="KW-0732">Signal</keyword>
<proteinExistence type="inferred from homology"/>
<dbReference type="InterPro" id="IPR036312">
    <property type="entry name" value="Bifun_inhib/LTP/seed_sf"/>
</dbReference>
<reference evidence="8" key="1">
    <citation type="submission" date="2015-06" db="UniProtKB">
        <authorList>
            <consortium name="EnsemblPlants"/>
        </authorList>
    </citation>
    <scope>IDENTIFICATION</scope>
</reference>